<dbReference type="InterPro" id="IPR013341">
    <property type="entry name" value="Mandelate_racemase_N_dom"/>
</dbReference>
<sequence>MQITNIKAIPIRMPLEHAFDGSTYAMTERCTIISIVETDEGIIGRVFIGDNRDHQHEVVELINTTIKSILLGEDPLCIERCWQKMFRLTIRLGNRAQTCAAIAAVDAALWDLLGKACKQPVYKLVGGFQDSVKPIIIGGYYEKGKTIGALCEEILEYKEMGYAGAKVKVGGLSPKEDAKRIEAIRKSVGEDFIIACDANQGWTRFEAVDFGLSVKELNIEWFEEPVQWHDYIPGMNYVREKTGLPVTAGQSDFFHDACRKMIEAESVDIINYDVSGGSGITDWLKVAKMAELYQIKMAHHEDPLISMHLLAGISLGLYPEYFSQQRDPLTPKIVANQPRIENGEVNVCERPGFGMEFDEDFIAKYRVD</sequence>
<dbReference type="Gene3D" id="3.30.390.10">
    <property type="entry name" value="Enolase-like, N-terminal domain"/>
    <property type="match status" value="1"/>
</dbReference>
<dbReference type="SUPFAM" id="SSF51604">
    <property type="entry name" value="Enolase C-terminal domain-like"/>
    <property type="match status" value="1"/>
</dbReference>
<dbReference type="AlphaFoldDB" id="A0A800MZ75"/>
<evidence type="ECO:0000256" key="3">
    <source>
        <dbReference type="ARBA" id="ARBA00022842"/>
    </source>
</evidence>
<name>A0A800MZ75_CYTFI</name>
<dbReference type="GO" id="GO:0009063">
    <property type="term" value="P:amino acid catabolic process"/>
    <property type="evidence" value="ECO:0007669"/>
    <property type="project" value="InterPro"/>
</dbReference>
<dbReference type="SFLD" id="SFLDS00001">
    <property type="entry name" value="Enolase"/>
    <property type="match status" value="1"/>
</dbReference>
<dbReference type="Proteomes" id="UP000465778">
    <property type="component" value="Unassembled WGS sequence"/>
</dbReference>
<organism evidence="5 6">
    <name type="scientific">Cytobacillus firmus</name>
    <name type="common">Bacillus firmus</name>
    <dbReference type="NCBI Taxonomy" id="1399"/>
    <lineage>
        <taxon>Bacteria</taxon>
        <taxon>Bacillati</taxon>
        <taxon>Bacillota</taxon>
        <taxon>Bacilli</taxon>
        <taxon>Bacillales</taxon>
        <taxon>Bacillaceae</taxon>
        <taxon>Cytobacillus</taxon>
    </lineage>
</organism>
<protein>
    <recommendedName>
        <fullName evidence="4">Mandelate racemase/muconate lactonizing enzyme C-terminal domain-containing protein</fullName>
    </recommendedName>
</protein>
<dbReference type="InterPro" id="IPR013342">
    <property type="entry name" value="Mandelate_racemase_C"/>
</dbReference>
<dbReference type="PANTHER" id="PTHR13794">
    <property type="entry name" value="ENOLASE SUPERFAMILY, MANDELATE RACEMASE"/>
    <property type="match status" value="1"/>
</dbReference>
<dbReference type="PROSITE" id="PS00908">
    <property type="entry name" value="MR_MLE_1"/>
    <property type="match status" value="1"/>
</dbReference>
<gene>
    <name evidence="5" type="ORF">KIS1582_1172</name>
</gene>
<dbReference type="InterPro" id="IPR018110">
    <property type="entry name" value="Mandel_Rmase/mucon_lact_enz_CS"/>
</dbReference>
<dbReference type="InterPro" id="IPR046945">
    <property type="entry name" value="RHMD-like"/>
</dbReference>
<dbReference type="InterPro" id="IPR029065">
    <property type="entry name" value="Enolase_C-like"/>
</dbReference>
<evidence type="ECO:0000256" key="2">
    <source>
        <dbReference type="ARBA" id="ARBA00022723"/>
    </source>
</evidence>
<comment type="cofactor">
    <cofactor evidence="1">
        <name>Mg(2+)</name>
        <dbReference type="ChEBI" id="CHEBI:18420"/>
    </cofactor>
</comment>
<dbReference type="InterPro" id="IPR029017">
    <property type="entry name" value="Enolase-like_N"/>
</dbReference>
<evidence type="ECO:0000313" key="6">
    <source>
        <dbReference type="Proteomes" id="UP000465778"/>
    </source>
</evidence>
<reference evidence="5 6" key="1">
    <citation type="journal article" date="2020" name="G3 (Bethesda)">
        <title>Whole Genome Sequencing and Comparative Genomics of Two Nematicidal Bacillus Strains Reveals a Wide Range of Possible Virulence Factors.</title>
        <authorList>
            <person name="Susic N."/>
            <person name="Janezic S."/>
            <person name="Rupnik M."/>
            <person name="Geric Stare B."/>
        </authorList>
    </citation>
    <scope>NUCLEOTIDE SEQUENCE [LARGE SCALE GENOMIC DNA]</scope>
    <source>
        <strain evidence="5 6">I-1582</strain>
    </source>
</reference>
<dbReference type="GO" id="GO:0016052">
    <property type="term" value="P:carbohydrate catabolic process"/>
    <property type="evidence" value="ECO:0007669"/>
    <property type="project" value="TreeGrafter"/>
</dbReference>
<evidence type="ECO:0000259" key="4">
    <source>
        <dbReference type="SMART" id="SM00922"/>
    </source>
</evidence>
<dbReference type="PANTHER" id="PTHR13794:SF58">
    <property type="entry name" value="MITOCHONDRIAL ENOLASE SUPERFAMILY MEMBER 1"/>
    <property type="match status" value="1"/>
</dbReference>
<evidence type="ECO:0000256" key="1">
    <source>
        <dbReference type="ARBA" id="ARBA00001946"/>
    </source>
</evidence>
<dbReference type="GO" id="GO:0016836">
    <property type="term" value="F:hydro-lyase activity"/>
    <property type="evidence" value="ECO:0007669"/>
    <property type="project" value="TreeGrafter"/>
</dbReference>
<feature type="domain" description="Mandelate racemase/muconate lactonizing enzyme C-terminal" evidence="4">
    <location>
        <begin position="147"/>
        <end position="245"/>
    </location>
</feature>
<proteinExistence type="predicted"/>
<evidence type="ECO:0000313" key="5">
    <source>
        <dbReference type="EMBL" id="KAF0824970.1"/>
    </source>
</evidence>
<dbReference type="Pfam" id="PF13378">
    <property type="entry name" value="MR_MLE_C"/>
    <property type="match status" value="1"/>
</dbReference>
<dbReference type="GO" id="GO:0000287">
    <property type="term" value="F:magnesium ion binding"/>
    <property type="evidence" value="ECO:0007669"/>
    <property type="project" value="TreeGrafter"/>
</dbReference>
<dbReference type="CDD" id="cd03316">
    <property type="entry name" value="MR_like"/>
    <property type="match status" value="1"/>
</dbReference>
<dbReference type="SMART" id="SM00922">
    <property type="entry name" value="MR_MLE"/>
    <property type="match status" value="1"/>
</dbReference>
<dbReference type="Gene3D" id="3.20.20.120">
    <property type="entry name" value="Enolase-like C-terminal domain"/>
    <property type="match status" value="1"/>
</dbReference>
<dbReference type="InterPro" id="IPR036849">
    <property type="entry name" value="Enolase-like_C_sf"/>
</dbReference>
<accession>A0A800MZ75</accession>
<keyword evidence="2" id="KW-0479">Metal-binding</keyword>
<dbReference type="EMBL" id="VDEM01000008">
    <property type="protein sequence ID" value="KAF0824970.1"/>
    <property type="molecule type" value="Genomic_DNA"/>
</dbReference>
<dbReference type="Pfam" id="PF02746">
    <property type="entry name" value="MR_MLE_N"/>
    <property type="match status" value="1"/>
</dbReference>
<comment type="caution">
    <text evidence="5">The sequence shown here is derived from an EMBL/GenBank/DDBJ whole genome shotgun (WGS) entry which is preliminary data.</text>
</comment>
<dbReference type="SUPFAM" id="SSF54826">
    <property type="entry name" value="Enolase N-terminal domain-like"/>
    <property type="match status" value="1"/>
</dbReference>
<keyword evidence="3" id="KW-0460">Magnesium</keyword>